<name>A0AA40KQE8_9HYME</name>
<sequence>LNAIGKNFPSPYGGEELGHVRVPATIKPGPVFGPANDPESKFVVGNSCHVELSLGIHCGHEGYSCPLVPLRNAPVPRNAEIRAYAKGNPYGSIRVRLIDFR</sequence>
<keyword evidence="2" id="KW-1185">Reference proteome</keyword>
<evidence type="ECO:0000313" key="1">
    <source>
        <dbReference type="EMBL" id="KAK1128968.1"/>
    </source>
</evidence>
<gene>
    <name evidence="1" type="ORF">K0M31_020104</name>
</gene>
<organism evidence="1 2">
    <name type="scientific">Melipona bicolor</name>
    <dbReference type="NCBI Taxonomy" id="60889"/>
    <lineage>
        <taxon>Eukaryota</taxon>
        <taxon>Metazoa</taxon>
        <taxon>Ecdysozoa</taxon>
        <taxon>Arthropoda</taxon>
        <taxon>Hexapoda</taxon>
        <taxon>Insecta</taxon>
        <taxon>Pterygota</taxon>
        <taxon>Neoptera</taxon>
        <taxon>Endopterygota</taxon>
        <taxon>Hymenoptera</taxon>
        <taxon>Apocrita</taxon>
        <taxon>Aculeata</taxon>
        <taxon>Apoidea</taxon>
        <taxon>Anthophila</taxon>
        <taxon>Apidae</taxon>
        <taxon>Melipona</taxon>
    </lineage>
</organism>
<accession>A0AA40KQE8</accession>
<evidence type="ECO:0000313" key="2">
    <source>
        <dbReference type="Proteomes" id="UP001177670"/>
    </source>
</evidence>
<dbReference type="Proteomes" id="UP001177670">
    <property type="component" value="Unassembled WGS sequence"/>
</dbReference>
<feature type="non-terminal residue" evidence="1">
    <location>
        <position position="1"/>
    </location>
</feature>
<comment type="caution">
    <text evidence="1">The sequence shown here is derived from an EMBL/GenBank/DDBJ whole genome shotgun (WGS) entry which is preliminary data.</text>
</comment>
<dbReference type="AlphaFoldDB" id="A0AA40KQE8"/>
<proteinExistence type="predicted"/>
<reference evidence="1" key="1">
    <citation type="submission" date="2021-10" db="EMBL/GenBank/DDBJ databases">
        <title>Melipona bicolor Genome sequencing and assembly.</title>
        <authorList>
            <person name="Araujo N.S."/>
            <person name="Arias M.C."/>
        </authorList>
    </citation>
    <scope>NUCLEOTIDE SEQUENCE</scope>
    <source>
        <strain evidence="1">USP_2M_L1-L4_2017</strain>
        <tissue evidence="1">Whole body</tissue>
    </source>
</reference>
<protein>
    <submittedName>
        <fullName evidence="1">Uncharacterized protein</fullName>
    </submittedName>
</protein>
<dbReference type="EMBL" id="JAHYIQ010000009">
    <property type="protein sequence ID" value="KAK1128968.1"/>
    <property type="molecule type" value="Genomic_DNA"/>
</dbReference>